<dbReference type="Proteomes" id="UP000663166">
    <property type="component" value="Chromosome"/>
</dbReference>
<proteinExistence type="predicted"/>
<evidence type="ECO:0000313" key="2">
    <source>
        <dbReference type="Proteomes" id="UP000663166"/>
    </source>
</evidence>
<dbReference type="EMBL" id="CP070393">
    <property type="protein sequence ID" value="QRZ99888.1"/>
    <property type="molecule type" value="Genomic_DNA"/>
</dbReference>
<organism evidence="1 2">
    <name type="scientific">Escherichia coli</name>
    <dbReference type="NCBI Taxonomy" id="562"/>
    <lineage>
        <taxon>Bacteria</taxon>
        <taxon>Pseudomonadati</taxon>
        <taxon>Pseudomonadota</taxon>
        <taxon>Gammaproteobacteria</taxon>
        <taxon>Enterobacterales</taxon>
        <taxon>Enterobacteriaceae</taxon>
        <taxon>Escherichia</taxon>
    </lineage>
</organism>
<gene>
    <name evidence="1" type="ORF">JNP96_13655</name>
</gene>
<evidence type="ECO:0000313" key="1">
    <source>
        <dbReference type="EMBL" id="QRZ99888.1"/>
    </source>
</evidence>
<accession>A0A895NVZ1</accession>
<name>A0A895NVZ1_ECOLX</name>
<dbReference type="AlphaFoldDB" id="A0A895NVZ1"/>
<reference evidence="1" key="1">
    <citation type="submission" date="2021-02" db="EMBL/GenBank/DDBJ databases">
        <title>Co-localization of colistin and carbapenem -resistance genes on a novel transferable IncHI2 plasmid in Escherichia coli from chicken-origin.</title>
        <authorList>
            <person name="Hoffmann M."/>
            <person name="Balkey M."/>
            <person name="Ronco T."/>
            <person name="Hendriksen R.S."/>
        </authorList>
    </citation>
    <scope>NUCLEOTIDE SEQUENCE</scope>
    <source>
        <strain evidence="1">CFSAN083829</strain>
    </source>
</reference>
<dbReference type="RefSeq" id="WP_172902067.1">
    <property type="nucleotide sequence ID" value="NZ_JAAVLH010000062.1"/>
</dbReference>
<protein>
    <submittedName>
        <fullName evidence="1">Uncharacterized protein</fullName>
    </submittedName>
</protein>
<sequence>MGQLAGHRMRILRIFSVAKMGQNAAKGAKMGQKKSGLSWLIVVADNV</sequence>